<proteinExistence type="predicted"/>
<dbReference type="RefSeq" id="WP_248823830.1">
    <property type="nucleotide sequence ID" value="NZ_JALKFT010000004.1"/>
</dbReference>
<evidence type="ECO:0000259" key="2">
    <source>
        <dbReference type="SMART" id="SM00849"/>
    </source>
</evidence>
<evidence type="ECO:0000313" key="4">
    <source>
        <dbReference type="Proteomes" id="UP001201873"/>
    </source>
</evidence>
<evidence type="ECO:0000256" key="1">
    <source>
        <dbReference type="SAM" id="MobiDB-lite"/>
    </source>
</evidence>
<dbReference type="InterPro" id="IPR050855">
    <property type="entry name" value="NDM-1-like"/>
</dbReference>
<dbReference type="PANTHER" id="PTHR42951">
    <property type="entry name" value="METALLO-BETA-LACTAMASE DOMAIN-CONTAINING"/>
    <property type="match status" value="1"/>
</dbReference>
<feature type="region of interest" description="Disordered" evidence="1">
    <location>
        <begin position="1"/>
        <end position="54"/>
    </location>
</feature>
<comment type="caution">
    <text evidence="3">The sequence shown here is derived from an EMBL/GenBank/DDBJ whole genome shotgun (WGS) entry which is preliminary data.</text>
</comment>
<organism evidence="3 4">
    <name type="scientific">Frankia umida</name>
    <dbReference type="NCBI Taxonomy" id="573489"/>
    <lineage>
        <taxon>Bacteria</taxon>
        <taxon>Bacillati</taxon>
        <taxon>Actinomycetota</taxon>
        <taxon>Actinomycetes</taxon>
        <taxon>Frankiales</taxon>
        <taxon>Frankiaceae</taxon>
        <taxon>Frankia</taxon>
    </lineage>
</organism>
<dbReference type="InterPro" id="IPR001279">
    <property type="entry name" value="Metallo-B-lactamas"/>
</dbReference>
<gene>
    <name evidence="3" type="ORF">MXD59_06385</name>
</gene>
<dbReference type="SMART" id="SM00849">
    <property type="entry name" value="Lactamase_B"/>
    <property type="match status" value="1"/>
</dbReference>
<name>A0ABT0JV34_9ACTN</name>
<dbReference type="Proteomes" id="UP001201873">
    <property type="component" value="Unassembled WGS sequence"/>
</dbReference>
<keyword evidence="4" id="KW-1185">Reference proteome</keyword>
<feature type="domain" description="Metallo-beta-lactamase" evidence="2">
    <location>
        <begin position="82"/>
        <end position="290"/>
    </location>
</feature>
<evidence type="ECO:0000313" key="3">
    <source>
        <dbReference type="EMBL" id="MCK9875408.1"/>
    </source>
</evidence>
<dbReference type="EMBL" id="JALKFT010000004">
    <property type="protein sequence ID" value="MCK9875408.1"/>
    <property type="molecule type" value="Genomic_DNA"/>
</dbReference>
<sequence length="381" mass="40938">MTTMPDASPNAPTPRTPTSDTSATSTRSAPSAPAPRTSTSGISTQPGTAAVPVQRRALPPVEQIRPGLWSVPVPLPVRRPAYMFVYVFETAVGPYLVDAGWDHDEAFAALEAGLATIGTSVAQVRGILVTHAHPDHYGLAHRVRAASGAWIALHRLEAAALHHSEMIRDAELAAMLVDAGAPDDVTAELLARDPLPIATVRPPDLLISDGDRLDVPGWSLHALWTPGHTPGHLCFWESEQRLLVSGDHVLPATIISTPLPSPTNPDPLGDHLRSLSRLRGLGADLVLPAHDHRITDLDQRLLELEACHRARMTELVEGLRAGVGTVWELASLVSWHRPFTELRAIAMQIAVQDTLSYLAALAATGIATVEDATPTRWRLVT</sequence>
<protein>
    <submittedName>
        <fullName evidence="3">MBL fold metallo-hydrolase</fullName>
    </submittedName>
</protein>
<feature type="compositionally biased region" description="Low complexity" evidence="1">
    <location>
        <begin position="16"/>
        <end position="40"/>
    </location>
</feature>
<dbReference type="InterPro" id="IPR036866">
    <property type="entry name" value="RibonucZ/Hydroxyglut_hydro"/>
</dbReference>
<accession>A0ABT0JV34</accession>
<reference evidence="3 4" key="1">
    <citation type="submission" date="2022-04" db="EMBL/GenBank/DDBJ databases">
        <title>Genome diversity in the genus Frankia.</title>
        <authorList>
            <person name="Carlos-Shanley C."/>
            <person name="Hahn D."/>
        </authorList>
    </citation>
    <scope>NUCLEOTIDE SEQUENCE [LARGE SCALE GENOMIC DNA]</scope>
    <source>
        <strain evidence="3 4">Ag45/Mut15</strain>
    </source>
</reference>
<dbReference type="Pfam" id="PF00753">
    <property type="entry name" value="Lactamase_B"/>
    <property type="match status" value="1"/>
</dbReference>
<dbReference type="Gene3D" id="3.60.15.10">
    <property type="entry name" value="Ribonuclease Z/Hydroxyacylglutathione hydrolase-like"/>
    <property type="match status" value="1"/>
</dbReference>
<dbReference type="SUPFAM" id="SSF56281">
    <property type="entry name" value="Metallo-hydrolase/oxidoreductase"/>
    <property type="match status" value="1"/>
</dbReference>